<reference evidence="1" key="1">
    <citation type="submission" date="2019-08" db="EMBL/GenBank/DDBJ databases">
        <title>The genome of the North American firefly Photinus pyralis.</title>
        <authorList>
            <consortium name="Photinus pyralis genome working group"/>
            <person name="Fallon T.R."/>
            <person name="Sander Lower S.E."/>
            <person name="Weng J.-K."/>
        </authorList>
    </citation>
    <scope>NUCLEOTIDE SEQUENCE</scope>
    <source>
        <strain evidence="1">TRF0915ILg1</strain>
        <tissue evidence="1">Whole body</tissue>
    </source>
</reference>
<sequence>MITTLDIGIITNLYWRQKAAARVGDQLTRPVAIQQGVRHREELQLVLRYLWRSLTAAGHFQCKERRVRPRVKS</sequence>
<accession>A0A8K0C9L1</accession>
<comment type="caution">
    <text evidence="1">The sequence shown here is derived from an EMBL/GenBank/DDBJ whole genome shotgun (WGS) entry which is preliminary data.</text>
</comment>
<dbReference type="AlphaFoldDB" id="A0A8K0C9L1"/>
<dbReference type="Proteomes" id="UP000801492">
    <property type="component" value="Unassembled WGS sequence"/>
</dbReference>
<evidence type="ECO:0000313" key="2">
    <source>
        <dbReference type="Proteomes" id="UP000801492"/>
    </source>
</evidence>
<keyword evidence="2" id="KW-1185">Reference proteome</keyword>
<dbReference type="EMBL" id="VTPC01090990">
    <property type="protein sequence ID" value="KAF2880282.1"/>
    <property type="molecule type" value="Genomic_DNA"/>
</dbReference>
<proteinExistence type="predicted"/>
<organism evidence="1 2">
    <name type="scientific">Ignelater luminosus</name>
    <name type="common">Cucubano</name>
    <name type="synonym">Pyrophorus luminosus</name>
    <dbReference type="NCBI Taxonomy" id="2038154"/>
    <lineage>
        <taxon>Eukaryota</taxon>
        <taxon>Metazoa</taxon>
        <taxon>Ecdysozoa</taxon>
        <taxon>Arthropoda</taxon>
        <taxon>Hexapoda</taxon>
        <taxon>Insecta</taxon>
        <taxon>Pterygota</taxon>
        <taxon>Neoptera</taxon>
        <taxon>Endopterygota</taxon>
        <taxon>Coleoptera</taxon>
        <taxon>Polyphaga</taxon>
        <taxon>Elateriformia</taxon>
        <taxon>Elateroidea</taxon>
        <taxon>Elateridae</taxon>
        <taxon>Agrypninae</taxon>
        <taxon>Pyrophorini</taxon>
        <taxon>Ignelater</taxon>
    </lineage>
</organism>
<protein>
    <submittedName>
        <fullName evidence="1">Uncharacterized protein</fullName>
    </submittedName>
</protein>
<gene>
    <name evidence="1" type="ORF">ILUMI_25905</name>
</gene>
<name>A0A8K0C9L1_IGNLU</name>
<evidence type="ECO:0000313" key="1">
    <source>
        <dbReference type="EMBL" id="KAF2880282.1"/>
    </source>
</evidence>